<dbReference type="FunCoup" id="A0A409VCB8">
    <property type="interactions" value="67"/>
</dbReference>
<gene>
    <name evidence="14" type="ORF">CVT26_002667</name>
</gene>
<feature type="compositionally biased region" description="Gly residues" evidence="11">
    <location>
        <begin position="513"/>
        <end position="524"/>
    </location>
</feature>
<keyword evidence="8" id="KW-0325">Glycoprotein</keyword>
<dbReference type="EC" id="2.4.1.-" evidence="10"/>
<evidence type="ECO:0000256" key="9">
    <source>
        <dbReference type="ARBA" id="ARBA00023288"/>
    </source>
</evidence>
<comment type="caution">
    <text evidence="14">The sequence shown here is derived from an EMBL/GenBank/DDBJ whole genome shotgun (WGS) entry which is preliminary data.</text>
</comment>
<evidence type="ECO:0000256" key="6">
    <source>
        <dbReference type="ARBA" id="ARBA00023136"/>
    </source>
</evidence>
<evidence type="ECO:0000256" key="5">
    <source>
        <dbReference type="ARBA" id="ARBA00022729"/>
    </source>
</evidence>
<feature type="signal peptide" evidence="10">
    <location>
        <begin position="1"/>
        <end position="24"/>
    </location>
</feature>
<dbReference type="InParanoid" id="A0A409VCB8"/>
<evidence type="ECO:0000256" key="4">
    <source>
        <dbReference type="ARBA" id="ARBA00022622"/>
    </source>
</evidence>
<dbReference type="PANTHER" id="PTHR31468:SF2">
    <property type="entry name" value="1,3-BETA-GLUCANOSYLTRANSFERASE GAS1"/>
    <property type="match status" value="1"/>
</dbReference>
<protein>
    <recommendedName>
        <fullName evidence="10">1,3-beta-glucanosyltransferase</fullName>
        <ecNumber evidence="10">2.4.1.-</ecNumber>
    </recommendedName>
</protein>
<dbReference type="Proteomes" id="UP000284706">
    <property type="component" value="Unassembled WGS sequence"/>
</dbReference>
<evidence type="ECO:0000313" key="14">
    <source>
        <dbReference type="EMBL" id="PPQ64723.1"/>
    </source>
</evidence>
<accession>A0A409VCB8</accession>
<dbReference type="STRING" id="231916.A0A409VCB8"/>
<comment type="similarity">
    <text evidence="3 10">Belongs to the glycosyl hydrolase 72 family.</text>
</comment>
<keyword evidence="9 10" id="KW-0449">Lipoprotein</keyword>
<dbReference type="Gene3D" id="1.20.58.1040">
    <property type="match status" value="1"/>
</dbReference>
<keyword evidence="12" id="KW-1133">Transmembrane helix</keyword>
<dbReference type="PANTHER" id="PTHR31468">
    <property type="entry name" value="1,3-BETA-GLUCANOSYLTRANSFERASE GAS1"/>
    <property type="match status" value="1"/>
</dbReference>
<feature type="region of interest" description="Disordered" evidence="11">
    <location>
        <begin position="506"/>
        <end position="525"/>
    </location>
</feature>
<dbReference type="GO" id="GO:0098552">
    <property type="term" value="C:side of membrane"/>
    <property type="evidence" value="ECO:0007669"/>
    <property type="project" value="UniProtKB-KW"/>
</dbReference>
<evidence type="ECO:0000256" key="3">
    <source>
        <dbReference type="ARBA" id="ARBA00007528"/>
    </source>
</evidence>
<sequence>MFNPLRALALTPLLAALLLPTAHAAVSKITRTGRYLYDSSGNRFYIKGVAYQDQGVVVASADNPFGEPTSFTDPLAQGSACQRDLPFLQQLGVNTIRVYSVNSSLNHDDCMSLFSGAGIYAIVDLALPLNGSIDRTSPSWSTNLLAQYTQTIDAFSKYDNVLAFNVGNEVVVQNSTSVSPYVKAAARDIRAYLNSKGSSALVGYAAINGESEWRGDLANYLTCDPSGANSDSSAIDLYGLNDYEWCGNSSFQASYAATTNAFSNYNVVAYFSEFGCLTTGPRPWTEVGALFGSQMNTVWSGGVAFSYFPAQSAQGQFGMVTISSDGSTVSTGDDFNNLKTEYGSVSFINSPSQSSAGTSSYPACPAESDVFAASTTLPPTPDLAACTCLEQHLSCQFTPSTSNYTAIVGELLDFGCSSLGQIGGSCDDIGGNGTSGVYGRISDCDPTVKLSFVMSEYYEANNRQQAACSFNGNGTVNPNAPSSVSAANAVASSCVANPSAVFTPSSVPTSAGGSSGSGSSGGKTNGSSAAFGDSSALFSLTLMTIVSLLGGIWALA</sequence>
<feature type="chain" id="PRO_5018815803" description="1,3-beta-glucanosyltransferase" evidence="10">
    <location>
        <begin position="25"/>
        <end position="556"/>
    </location>
</feature>
<keyword evidence="7" id="KW-1015">Disulfide bond</keyword>
<evidence type="ECO:0000256" key="10">
    <source>
        <dbReference type="RuleBase" id="RU361209"/>
    </source>
</evidence>
<evidence type="ECO:0000256" key="8">
    <source>
        <dbReference type="ARBA" id="ARBA00023180"/>
    </source>
</evidence>
<dbReference type="InterPro" id="IPR017853">
    <property type="entry name" value="GH"/>
</dbReference>
<dbReference type="Gene3D" id="3.20.20.80">
    <property type="entry name" value="Glycosidases"/>
    <property type="match status" value="1"/>
</dbReference>
<dbReference type="OrthoDB" id="421038at2759"/>
<evidence type="ECO:0000259" key="13">
    <source>
        <dbReference type="SMART" id="SM00768"/>
    </source>
</evidence>
<evidence type="ECO:0000256" key="12">
    <source>
        <dbReference type="SAM" id="Phobius"/>
    </source>
</evidence>
<feature type="transmembrane region" description="Helical" evidence="12">
    <location>
        <begin position="536"/>
        <end position="555"/>
    </location>
</feature>
<dbReference type="GO" id="GO:0031505">
    <property type="term" value="P:fungal-type cell wall organization"/>
    <property type="evidence" value="ECO:0007669"/>
    <property type="project" value="TreeGrafter"/>
</dbReference>
<keyword evidence="10" id="KW-0808">Transferase</keyword>
<dbReference type="Pfam" id="PF03198">
    <property type="entry name" value="Glyco_hydro_72"/>
    <property type="match status" value="1"/>
</dbReference>
<dbReference type="InterPro" id="IPR012946">
    <property type="entry name" value="X8"/>
</dbReference>
<feature type="domain" description="X8" evidence="13">
    <location>
        <begin position="393"/>
        <end position="496"/>
    </location>
</feature>
<dbReference type="InterPro" id="IPR004886">
    <property type="entry name" value="Glucanosyltransferase"/>
</dbReference>
<dbReference type="SUPFAM" id="SSF51445">
    <property type="entry name" value="(Trans)glycosidases"/>
    <property type="match status" value="1"/>
</dbReference>
<comment type="subcellular location">
    <subcellularLocation>
        <location evidence="1">Cell envelope</location>
    </subcellularLocation>
    <subcellularLocation>
        <location evidence="10">Cell membrane</location>
        <topology evidence="10">Lipid-anchor</topology>
        <topology evidence="10">GPI-anchor</topology>
    </subcellularLocation>
    <subcellularLocation>
        <location evidence="2">Membrane</location>
        <topology evidence="2">Lipid-anchor</topology>
        <topology evidence="2">GPI-anchor</topology>
    </subcellularLocation>
</comment>
<keyword evidence="6 10" id="KW-0472">Membrane</keyword>
<keyword evidence="5 10" id="KW-0732">Signal</keyword>
<dbReference type="GO" id="GO:0005886">
    <property type="term" value="C:plasma membrane"/>
    <property type="evidence" value="ECO:0007669"/>
    <property type="project" value="UniProtKB-SubCell"/>
</dbReference>
<keyword evidence="12" id="KW-0812">Transmembrane</keyword>
<dbReference type="EMBL" id="NHYE01005663">
    <property type="protein sequence ID" value="PPQ64723.1"/>
    <property type="molecule type" value="Genomic_DNA"/>
</dbReference>
<proteinExistence type="inferred from homology"/>
<dbReference type="Pfam" id="PF07983">
    <property type="entry name" value="X8"/>
    <property type="match status" value="1"/>
</dbReference>
<evidence type="ECO:0000313" key="15">
    <source>
        <dbReference type="Proteomes" id="UP000284706"/>
    </source>
</evidence>
<evidence type="ECO:0000256" key="1">
    <source>
        <dbReference type="ARBA" id="ARBA00004196"/>
    </source>
</evidence>
<dbReference type="SMART" id="SM00768">
    <property type="entry name" value="X8"/>
    <property type="match status" value="1"/>
</dbReference>
<dbReference type="GO" id="GO:0071970">
    <property type="term" value="P:fungal-type cell wall (1-&gt;3)-beta-D-glucan biosynthetic process"/>
    <property type="evidence" value="ECO:0007669"/>
    <property type="project" value="TreeGrafter"/>
</dbReference>
<evidence type="ECO:0000256" key="11">
    <source>
        <dbReference type="SAM" id="MobiDB-lite"/>
    </source>
</evidence>
<name>A0A409VCB8_9AGAR</name>
<evidence type="ECO:0000256" key="2">
    <source>
        <dbReference type="ARBA" id="ARBA00004589"/>
    </source>
</evidence>
<organism evidence="14 15">
    <name type="scientific">Gymnopilus dilepis</name>
    <dbReference type="NCBI Taxonomy" id="231916"/>
    <lineage>
        <taxon>Eukaryota</taxon>
        <taxon>Fungi</taxon>
        <taxon>Dikarya</taxon>
        <taxon>Basidiomycota</taxon>
        <taxon>Agaricomycotina</taxon>
        <taxon>Agaricomycetes</taxon>
        <taxon>Agaricomycetidae</taxon>
        <taxon>Agaricales</taxon>
        <taxon>Agaricineae</taxon>
        <taxon>Hymenogastraceae</taxon>
        <taxon>Gymnopilus</taxon>
    </lineage>
</organism>
<evidence type="ECO:0000256" key="7">
    <source>
        <dbReference type="ARBA" id="ARBA00023157"/>
    </source>
</evidence>
<reference evidence="14 15" key="1">
    <citation type="journal article" date="2018" name="Evol. Lett.">
        <title>Horizontal gene cluster transfer increased hallucinogenic mushroom diversity.</title>
        <authorList>
            <person name="Reynolds H.T."/>
            <person name="Vijayakumar V."/>
            <person name="Gluck-Thaler E."/>
            <person name="Korotkin H.B."/>
            <person name="Matheny P.B."/>
            <person name="Slot J.C."/>
        </authorList>
    </citation>
    <scope>NUCLEOTIDE SEQUENCE [LARGE SCALE GENOMIC DNA]</scope>
    <source>
        <strain evidence="14 15">SRW20</strain>
    </source>
</reference>
<keyword evidence="4 10" id="KW-0336">GPI-anchor</keyword>
<dbReference type="GO" id="GO:0042124">
    <property type="term" value="F:1,3-beta-glucanosyltransferase activity"/>
    <property type="evidence" value="ECO:0007669"/>
    <property type="project" value="TreeGrafter"/>
</dbReference>
<keyword evidence="15" id="KW-1185">Reference proteome</keyword>
<comment type="function">
    <text evidence="10">Splits internally a 1,3-beta-glucan molecule and transfers the newly generated reducing end (the donor) to the non-reducing end of another 1,3-beta-glucan molecule (the acceptor) forming a 1,3-beta linkage, resulting in the elongation of 1,3-beta-glucan chains in the cell wall.</text>
</comment>
<dbReference type="AlphaFoldDB" id="A0A409VCB8"/>